<reference evidence="1" key="2">
    <citation type="submission" date="2025-03" db="EMBL/GenBank/DDBJ databases">
        <authorList>
            <consortium name="ELIXIR-Norway"/>
            <consortium name="Elixir Norway"/>
        </authorList>
    </citation>
    <scope>NUCLEOTIDE SEQUENCE</scope>
</reference>
<reference evidence="1" key="1">
    <citation type="submission" date="2023-05" db="EMBL/GenBank/DDBJ databases">
        <authorList>
            <consortium name="ELIXIR-Norway"/>
        </authorList>
    </citation>
    <scope>NUCLEOTIDE SEQUENCE</scope>
</reference>
<organism evidence="1 2">
    <name type="scientific">Rangifer tarandus platyrhynchus</name>
    <name type="common">Svalbard reindeer</name>
    <dbReference type="NCBI Taxonomy" id="3082113"/>
    <lineage>
        <taxon>Eukaryota</taxon>
        <taxon>Metazoa</taxon>
        <taxon>Chordata</taxon>
        <taxon>Craniata</taxon>
        <taxon>Vertebrata</taxon>
        <taxon>Euteleostomi</taxon>
        <taxon>Mammalia</taxon>
        <taxon>Eutheria</taxon>
        <taxon>Laurasiatheria</taxon>
        <taxon>Artiodactyla</taxon>
        <taxon>Ruminantia</taxon>
        <taxon>Pecora</taxon>
        <taxon>Cervidae</taxon>
        <taxon>Odocoileinae</taxon>
        <taxon>Rangifer</taxon>
    </lineage>
</organism>
<protein>
    <submittedName>
        <fullName evidence="1">Uncharacterized protein</fullName>
    </submittedName>
</protein>
<evidence type="ECO:0000313" key="2">
    <source>
        <dbReference type="Proteomes" id="UP001162501"/>
    </source>
</evidence>
<name>A0AC59ZYL3_RANTA</name>
<evidence type="ECO:0000313" key="1">
    <source>
        <dbReference type="EMBL" id="CAN0535850.1"/>
    </source>
</evidence>
<gene>
    <name evidence="1" type="ORF">MRATA1EN22A_LOCUS24714</name>
</gene>
<proteinExistence type="predicted"/>
<dbReference type="Proteomes" id="UP001162501">
    <property type="component" value="Chromosome 6"/>
</dbReference>
<dbReference type="EMBL" id="OX596090">
    <property type="protein sequence ID" value="CAN0535850.1"/>
    <property type="molecule type" value="Genomic_DNA"/>
</dbReference>
<sequence>MTSSFLPSGLYRASLLCTEPYKKENFGKHSSSLAKMTYISEQQRNGTLLLKPSAKQNETLPFSKEEIQWERCTTCSLTNFSLQRFIFHKRVSINYNVTDCE</sequence>
<accession>A0AC59ZYL3</accession>